<gene>
    <name evidence="1" type="ORF">GCM10007876_12730</name>
</gene>
<evidence type="ECO:0000313" key="2">
    <source>
        <dbReference type="Proteomes" id="UP001161389"/>
    </source>
</evidence>
<reference evidence="1" key="1">
    <citation type="journal article" date="2014" name="Int. J. Syst. Evol. Microbiol.">
        <title>Complete genome sequence of Corynebacterium casei LMG S-19264T (=DSM 44701T), isolated from a smear-ripened cheese.</title>
        <authorList>
            <consortium name="US DOE Joint Genome Institute (JGI-PGF)"/>
            <person name="Walter F."/>
            <person name="Albersmeier A."/>
            <person name="Kalinowski J."/>
            <person name="Ruckert C."/>
        </authorList>
    </citation>
    <scope>NUCLEOTIDE SEQUENCE</scope>
    <source>
        <strain evidence="1">NBRC 110071</strain>
    </source>
</reference>
<dbReference type="AlphaFoldDB" id="A0AA37W747"/>
<evidence type="ECO:0008006" key="3">
    <source>
        <dbReference type="Google" id="ProtNLM"/>
    </source>
</evidence>
<dbReference type="InterPro" id="IPR011989">
    <property type="entry name" value="ARM-like"/>
</dbReference>
<organism evidence="1 2">
    <name type="scientific">Litoribrevibacter albus</name>
    <dbReference type="NCBI Taxonomy" id="1473156"/>
    <lineage>
        <taxon>Bacteria</taxon>
        <taxon>Pseudomonadati</taxon>
        <taxon>Pseudomonadota</taxon>
        <taxon>Gammaproteobacteria</taxon>
        <taxon>Oceanospirillales</taxon>
        <taxon>Oceanospirillaceae</taxon>
        <taxon>Litoribrevibacter</taxon>
    </lineage>
</organism>
<dbReference type="RefSeq" id="WP_284380137.1">
    <property type="nucleotide sequence ID" value="NZ_BSNM01000009.1"/>
</dbReference>
<dbReference type="InterPro" id="IPR016024">
    <property type="entry name" value="ARM-type_fold"/>
</dbReference>
<dbReference type="Proteomes" id="UP001161389">
    <property type="component" value="Unassembled WGS sequence"/>
</dbReference>
<sequence length="452" mass="51959">MGAHVNKEYILRLLLQEEPLWYFEDTLIPDFDAIFEACQFFESALMQGKSVLTSVCHQHVIQALEKVICYQCPLSGAEYNELDYDDQQSVLFLDEIETAIVWLIKDGFSEQPVRHLIQLVQDEALNEQIRCFSLELLSQQIESLDPDTQTKVHSLLVALSEQYTLKELQQAALLSLIQYFPDHSDTWPQVQGYILAQTSPTTRQIVCQTIAFSLTHRQDVLTWLIDTIRSNTNLVTQSYCLGALEGDWENSESVFNLCLDYLVRHDLDSFRQSGVRLLGRFFPNADETKIAVVHALKDPDMWVREEAVKLLPSLAVDPKDVQNLLQQCVDSDLESLVQETALELLIEHISDPDGLIFWLKTCAHKNHNFLVRIKAIEALSELDFNDHLLFQQLSSLYQQEEHAWVREALVKQVARYCKQPFEKVSWLQGIAEQDPDEGVRYQALSALSFHSE</sequence>
<evidence type="ECO:0000313" key="1">
    <source>
        <dbReference type="EMBL" id="GLQ30794.1"/>
    </source>
</evidence>
<name>A0AA37W747_9GAMM</name>
<dbReference type="Gene3D" id="1.25.10.10">
    <property type="entry name" value="Leucine-rich Repeat Variant"/>
    <property type="match status" value="1"/>
</dbReference>
<keyword evidence="2" id="KW-1185">Reference proteome</keyword>
<accession>A0AA37W747</accession>
<comment type="caution">
    <text evidence="1">The sequence shown here is derived from an EMBL/GenBank/DDBJ whole genome shotgun (WGS) entry which is preliminary data.</text>
</comment>
<protein>
    <recommendedName>
        <fullName evidence="3">HEAT repeat domain-containing protein</fullName>
    </recommendedName>
</protein>
<proteinExistence type="predicted"/>
<reference evidence="1" key="2">
    <citation type="submission" date="2023-01" db="EMBL/GenBank/DDBJ databases">
        <title>Draft genome sequence of Litoribrevibacter albus strain NBRC 110071.</title>
        <authorList>
            <person name="Sun Q."/>
            <person name="Mori K."/>
        </authorList>
    </citation>
    <scope>NUCLEOTIDE SEQUENCE</scope>
    <source>
        <strain evidence="1">NBRC 110071</strain>
    </source>
</reference>
<dbReference type="EMBL" id="BSNM01000009">
    <property type="protein sequence ID" value="GLQ30794.1"/>
    <property type="molecule type" value="Genomic_DNA"/>
</dbReference>
<dbReference type="SUPFAM" id="SSF48371">
    <property type="entry name" value="ARM repeat"/>
    <property type="match status" value="1"/>
</dbReference>